<dbReference type="OrthoDB" id="76388at2759"/>
<dbReference type="GO" id="GO:0006032">
    <property type="term" value="P:chitin catabolic process"/>
    <property type="evidence" value="ECO:0007669"/>
    <property type="project" value="TreeGrafter"/>
</dbReference>
<comment type="caution">
    <text evidence="3">The sequence shown here is derived from an EMBL/GenBank/DDBJ whole genome shotgun (WGS) entry which is preliminary data.</text>
</comment>
<name>A0A9Q0N987_9DIPT</name>
<dbReference type="GO" id="GO:0005576">
    <property type="term" value="C:extracellular region"/>
    <property type="evidence" value="ECO:0007669"/>
    <property type="project" value="TreeGrafter"/>
</dbReference>
<keyword evidence="1" id="KW-0732">Signal</keyword>
<dbReference type="InterPro" id="IPR050314">
    <property type="entry name" value="Glycosyl_Hydrlase_18"/>
</dbReference>
<dbReference type="Proteomes" id="UP001151699">
    <property type="component" value="Chromosome A"/>
</dbReference>
<evidence type="ECO:0000259" key="2">
    <source>
        <dbReference type="PROSITE" id="PS51910"/>
    </source>
</evidence>
<sequence length="289" mass="31976">MGGRIAFINSAYSLIKTYDFDGIDLAWQFPPNKPKKIKGTFGSLWSGFKKTIGITGNPIDEKAEEHKEEFTSLVLFFDVPAIINNLDYVELPSFDFQTPARNPKEADYSAPLYELNERIKESNVNSQVLYWLAQHAPASKLLVGIPAFGRTWKLEEDNTQTGVPPILGVEEPGSEGIQTKTAGLLSYPEICAKLPNPSNNNLKGENAPLRKVGDPTKRFGTYAYRLPDSDGNFGMWVSYEDPDTAGNKAGYVRAKGLGGISIHDLSLDDFRGTCSGDKYPILRAAKYRL</sequence>
<dbReference type="GO" id="GO:0004568">
    <property type="term" value="F:chitinase activity"/>
    <property type="evidence" value="ECO:0007669"/>
    <property type="project" value="TreeGrafter"/>
</dbReference>
<dbReference type="Gene3D" id="3.20.20.80">
    <property type="entry name" value="Glycosidases"/>
    <property type="match status" value="1"/>
</dbReference>
<proteinExistence type="predicted"/>
<dbReference type="InterPro" id="IPR011583">
    <property type="entry name" value="Chitinase_II/V-like_cat"/>
</dbReference>
<dbReference type="Gene3D" id="3.10.50.10">
    <property type="match status" value="1"/>
</dbReference>
<dbReference type="InterPro" id="IPR017853">
    <property type="entry name" value="GH"/>
</dbReference>
<accession>A0A9Q0N987</accession>
<dbReference type="PANTHER" id="PTHR11177:SF235">
    <property type="entry name" value="CHITINASE-LIKE PROTEIN IDGF1-RELATED"/>
    <property type="match status" value="1"/>
</dbReference>
<evidence type="ECO:0000256" key="1">
    <source>
        <dbReference type="ARBA" id="ARBA00022729"/>
    </source>
</evidence>
<dbReference type="GO" id="GO:0005975">
    <property type="term" value="P:carbohydrate metabolic process"/>
    <property type="evidence" value="ECO:0007669"/>
    <property type="project" value="InterPro"/>
</dbReference>
<dbReference type="FunFam" id="3.10.50.10:FF:000007">
    <property type="entry name" value="chitinase-like protein Idgf4"/>
    <property type="match status" value="1"/>
</dbReference>
<dbReference type="GO" id="GO:0008061">
    <property type="term" value="F:chitin binding"/>
    <property type="evidence" value="ECO:0007669"/>
    <property type="project" value="InterPro"/>
</dbReference>
<gene>
    <name evidence="3" type="primary">Idgf4</name>
    <name evidence="3" type="ORF">Bhyg_01122</name>
</gene>
<protein>
    <submittedName>
        <fullName evidence="3">Chitinase-like protein Idgf4</fullName>
    </submittedName>
</protein>
<dbReference type="PANTHER" id="PTHR11177">
    <property type="entry name" value="CHITINASE"/>
    <property type="match status" value="1"/>
</dbReference>
<dbReference type="InterPro" id="IPR029070">
    <property type="entry name" value="Chitinase_insertion_sf"/>
</dbReference>
<organism evidence="3 4">
    <name type="scientific">Pseudolycoriella hygida</name>
    <dbReference type="NCBI Taxonomy" id="35572"/>
    <lineage>
        <taxon>Eukaryota</taxon>
        <taxon>Metazoa</taxon>
        <taxon>Ecdysozoa</taxon>
        <taxon>Arthropoda</taxon>
        <taxon>Hexapoda</taxon>
        <taxon>Insecta</taxon>
        <taxon>Pterygota</taxon>
        <taxon>Neoptera</taxon>
        <taxon>Endopterygota</taxon>
        <taxon>Diptera</taxon>
        <taxon>Nematocera</taxon>
        <taxon>Sciaroidea</taxon>
        <taxon>Sciaridae</taxon>
        <taxon>Pseudolycoriella</taxon>
    </lineage>
</organism>
<dbReference type="SUPFAM" id="SSF54556">
    <property type="entry name" value="Chitinase insertion domain"/>
    <property type="match status" value="1"/>
</dbReference>
<dbReference type="Pfam" id="PF00704">
    <property type="entry name" value="Glyco_hydro_18"/>
    <property type="match status" value="1"/>
</dbReference>
<dbReference type="PROSITE" id="PS51910">
    <property type="entry name" value="GH18_2"/>
    <property type="match status" value="1"/>
</dbReference>
<dbReference type="SMART" id="SM00636">
    <property type="entry name" value="Glyco_18"/>
    <property type="match status" value="1"/>
</dbReference>
<dbReference type="SUPFAM" id="SSF51445">
    <property type="entry name" value="(Trans)glycosidases"/>
    <property type="match status" value="1"/>
</dbReference>
<dbReference type="InterPro" id="IPR001223">
    <property type="entry name" value="Glyco_hydro18_cat"/>
</dbReference>
<evidence type="ECO:0000313" key="4">
    <source>
        <dbReference type="Proteomes" id="UP001151699"/>
    </source>
</evidence>
<dbReference type="EMBL" id="WJQU01000001">
    <property type="protein sequence ID" value="KAJ6645913.1"/>
    <property type="molecule type" value="Genomic_DNA"/>
</dbReference>
<reference evidence="3" key="1">
    <citation type="submission" date="2022-07" db="EMBL/GenBank/DDBJ databases">
        <authorList>
            <person name="Trinca V."/>
            <person name="Uliana J.V.C."/>
            <person name="Torres T.T."/>
            <person name="Ward R.J."/>
            <person name="Monesi N."/>
        </authorList>
    </citation>
    <scope>NUCLEOTIDE SEQUENCE</scope>
    <source>
        <strain evidence="3">HSMRA1968</strain>
        <tissue evidence="3">Whole embryos</tissue>
    </source>
</reference>
<feature type="non-terminal residue" evidence="3">
    <location>
        <position position="1"/>
    </location>
</feature>
<dbReference type="AlphaFoldDB" id="A0A9Q0N987"/>
<feature type="domain" description="GH18" evidence="2">
    <location>
        <begin position="1"/>
        <end position="289"/>
    </location>
</feature>
<evidence type="ECO:0000313" key="3">
    <source>
        <dbReference type="EMBL" id="KAJ6645913.1"/>
    </source>
</evidence>
<keyword evidence="4" id="KW-1185">Reference proteome</keyword>